<keyword evidence="2" id="KW-0812">Transmembrane</keyword>
<organism evidence="3 4">
    <name type="scientific">Mumia zhuanghuii</name>
    <dbReference type="NCBI Taxonomy" id="2585211"/>
    <lineage>
        <taxon>Bacteria</taxon>
        <taxon>Bacillati</taxon>
        <taxon>Actinomycetota</taxon>
        <taxon>Actinomycetes</taxon>
        <taxon>Propionibacteriales</taxon>
        <taxon>Nocardioidaceae</taxon>
        <taxon>Mumia</taxon>
    </lineage>
</organism>
<accession>A0A5Q6RZT2</accession>
<feature type="transmembrane region" description="Helical" evidence="2">
    <location>
        <begin position="20"/>
        <end position="40"/>
    </location>
</feature>
<protein>
    <submittedName>
        <fullName evidence="3">Uncharacterized protein</fullName>
    </submittedName>
</protein>
<dbReference type="RefSeq" id="WP_149769121.1">
    <property type="nucleotide sequence ID" value="NZ_VDFQ02000002.1"/>
</dbReference>
<keyword evidence="2" id="KW-0472">Membrane</keyword>
<feature type="region of interest" description="Disordered" evidence="1">
    <location>
        <begin position="53"/>
        <end position="104"/>
    </location>
</feature>
<comment type="caution">
    <text evidence="3">The sequence shown here is derived from an EMBL/GenBank/DDBJ whole genome shotgun (WGS) entry which is preliminary data.</text>
</comment>
<evidence type="ECO:0000256" key="1">
    <source>
        <dbReference type="SAM" id="MobiDB-lite"/>
    </source>
</evidence>
<evidence type="ECO:0000313" key="3">
    <source>
        <dbReference type="EMBL" id="KAA1423601.1"/>
    </source>
</evidence>
<dbReference type="OrthoDB" id="9804551at2"/>
<sequence length="178" mass="18319">MLDLSKETAEGSRNRLAAKIVLGLVAAGAAIGLLMGFAGASAMRSLGFDSDAMPVPATSAPTTEPTEEPATDEPTTAPTPTTPSATPKKSATFKAAQASVSAGERIEFTGRAPELGSGATLQIQRKDEGGGWSDFPVTAQTRKGGKFSTWIVTGRTGRWDFRAVGEGFSSPVATVEIS</sequence>
<evidence type="ECO:0000256" key="2">
    <source>
        <dbReference type="SAM" id="Phobius"/>
    </source>
</evidence>
<proteinExistence type="predicted"/>
<reference evidence="3 4" key="1">
    <citation type="submission" date="2019-09" db="EMBL/GenBank/DDBJ databases">
        <title>Mumia zhuanghuii sp. nov. isolated from the intestinal contents of plateau pika (Ochotona curzoniae) in the Qinghai-Tibet plateau of China.</title>
        <authorList>
            <person name="Tian Z."/>
        </authorList>
    </citation>
    <scope>NUCLEOTIDE SEQUENCE [LARGE SCALE GENOMIC DNA]</scope>
    <source>
        <strain evidence="4">350</strain>
    </source>
</reference>
<dbReference type="AlphaFoldDB" id="A0A5Q6RZT2"/>
<feature type="compositionally biased region" description="Low complexity" evidence="1">
    <location>
        <begin position="72"/>
        <end position="92"/>
    </location>
</feature>
<name>A0A5Q6RZT2_9ACTN</name>
<dbReference type="EMBL" id="VDFQ02000002">
    <property type="protein sequence ID" value="KAA1423601.1"/>
    <property type="molecule type" value="Genomic_DNA"/>
</dbReference>
<gene>
    <name evidence="3" type="ORF">FE697_008385</name>
</gene>
<evidence type="ECO:0000313" key="4">
    <source>
        <dbReference type="Proteomes" id="UP000307768"/>
    </source>
</evidence>
<keyword evidence="2" id="KW-1133">Transmembrane helix</keyword>
<dbReference type="Proteomes" id="UP000307768">
    <property type="component" value="Unassembled WGS sequence"/>
</dbReference>